<dbReference type="GO" id="GO:0005886">
    <property type="term" value="C:plasma membrane"/>
    <property type="evidence" value="ECO:0007669"/>
    <property type="project" value="UniProtKB-SubCell"/>
</dbReference>
<dbReference type="Gene3D" id="1.10.3720.10">
    <property type="entry name" value="MetI-like"/>
    <property type="match status" value="1"/>
</dbReference>
<feature type="transmembrane region" description="Helical" evidence="8">
    <location>
        <begin position="158"/>
        <end position="178"/>
    </location>
</feature>
<keyword evidence="7 8" id="KW-0472">Membrane</keyword>
<keyword evidence="3 8" id="KW-0813">Transport</keyword>
<dbReference type="InterPro" id="IPR035906">
    <property type="entry name" value="MetI-like_sf"/>
</dbReference>
<gene>
    <name evidence="10" type="ORF">BWR60_23530</name>
</gene>
<evidence type="ECO:0000256" key="3">
    <source>
        <dbReference type="ARBA" id="ARBA00022448"/>
    </source>
</evidence>
<organism evidence="10 11">
    <name type="scientific">Inquilinus limosus</name>
    <dbReference type="NCBI Taxonomy" id="171674"/>
    <lineage>
        <taxon>Bacteria</taxon>
        <taxon>Pseudomonadati</taxon>
        <taxon>Pseudomonadota</taxon>
        <taxon>Alphaproteobacteria</taxon>
        <taxon>Rhodospirillales</taxon>
        <taxon>Rhodospirillaceae</taxon>
        <taxon>Inquilinus</taxon>
    </lineage>
</organism>
<name>A0A211ZHN2_9PROT</name>
<sequence length="281" mass="29592">MVRQQALGLLLVAAPVLLVVALVLVPALSAILATLRVEVDGRSVLSLANYADFFADPQSRRNLGFTLWTTAVATALLLALCLPLALYLRFATGRLPAVVQGIAVFPLFVPGIIVAYALIRSIGPNGLLATILAAFGIGGYVSPYLGPWGPVIGLVWEGVPLTLLVLLSGLAQVPLPAIEAARDVGAGPVRILVSIVLPLIRNSLLIAFALEFLNIFGAFTLPYLLGPASPEMMGVYMQRTFSDVRDPIAAQTQAVVTFLICAAVGVLYVRAISKSRARGAP</sequence>
<evidence type="ECO:0000259" key="9">
    <source>
        <dbReference type="PROSITE" id="PS50928"/>
    </source>
</evidence>
<dbReference type="GO" id="GO:0055085">
    <property type="term" value="P:transmembrane transport"/>
    <property type="evidence" value="ECO:0007669"/>
    <property type="project" value="InterPro"/>
</dbReference>
<comment type="similarity">
    <text evidence="2">Belongs to the binding-protein-dependent transport system permease family. CysTW subfamily.</text>
</comment>
<protein>
    <submittedName>
        <fullName evidence="10">Spermidine/putrescine ABC transporter permease</fullName>
    </submittedName>
</protein>
<dbReference type="CDD" id="cd06261">
    <property type="entry name" value="TM_PBP2"/>
    <property type="match status" value="1"/>
</dbReference>
<accession>A0A211ZHN2</accession>
<evidence type="ECO:0000256" key="4">
    <source>
        <dbReference type="ARBA" id="ARBA00022475"/>
    </source>
</evidence>
<comment type="caution">
    <text evidence="10">The sequence shown here is derived from an EMBL/GenBank/DDBJ whole genome shotgun (WGS) entry which is preliminary data.</text>
</comment>
<feature type="transmembrane region" description="Helical" evidence="8">
    <location>
        <begin position="65"/>
        <end position="88"/>
    </location>
</feature>
<dbReference type="PROSITE" id="PS50928">
    <property type="entry name" value="ABC_TM1"/>
    <property type="match status" value="1"/>
</dbReference>
<evidence type="ECO:0000256" key="5">
    <source>
        <dbReference type="ARBA" id="ARBA00022692"/>
    </source>
</evidence>
<dbReference type="OrthoDB" id="44077at2"/>
<feature type="domain" description="ABC transmembrane type-1" evidence="9">
    <location>
        <begin position="63"/>
        <end position="268"/>
    </location>
</feature>
<dbReference type="PANTHER" id="PTHR42929">
    <property type="entry name" value="INNER MEMBRANE ABC TRANSPORTER PERMEASE PROTEIN YDCU-RELATED-RELATED"/>
    <property type="match status" value="1"/>
</dbReference>
<proteinExistence type="inferred from homology"/>
<dbReference type="SUPFAM" id="SSF161098">
    <property type="entry name" value="MetI-like"/>
    <property type="match status" value="1"/>
</dbReference>
<keyword evidence="6 8" id="KW-1133">Transmembrane helix</keyword>
<evidence type="ECO:0000256" key="2">
    <source>
        <dbReference type="ARBA" id="ARBA00007069"/>
    </source>
</evidence>
<feature type="transmembrane region" description="Helical" evidence="8">
    <location>
        <begin position="248"/>
        <end position="269"/>
    </location>
</feature>
<evidence type="ECO:0000256" key="8">
    <source>
        <dbReference type="RuleBase" id="RU363032"/>
    </source>
</evidence>
<comment type="subcellular location">
    <subcellularLocation>
        <location evidence="1 8">Cell membrane</location>
        <topology evidence="1 8">Multi-pass membrane protein</topology>
    </subcellularLocation>
</comment>
<keyword evidence="5 8" id="KW-0812">Transmembrane</keyword>
<evidence type="ECO:0000256" key="6">
    <source>
        <dbReference type="ARBA" id="ARBA00022989"/>
    </source>
</evidence>
<evidence type="ECO:0000256" key="1">
    <source>
        <dbReference type="ARBA" id="ARBA00004651"/>
    </source>
</evidence>
<feature type="transmembrane region" description="Helical" evidence="8">
    <location>
        <begin position="125"/>
        <end position="146"/>
    </location>
</feature>
<keyword evidence="11" id="KW-1185">Reference proteome</keyword>
<feature type="transmembrane region" description="Helical" evidence="8">
    <location>
        <begin position="207"/>
        <end position="228"/>
    </location>
</feature>
<dbReference type="PANTHER" id="PTHR42929:SF1">
    <property type="entry name" value="INNER MEMBRANE ABC TRANSPORTER PERMEASE PROTEIN YDCU-RELATED"/>
    <property type="match status" value="1"/>
</dbReference>
<reference evidence="11" key="1">
    <citation type="submission" date="2017-05" db="EMBL/GenBank/DDBJ databases">
        <authorList>
            <person name="Macchi M."/>
            <person name="Festa S."/>
            <person name="Coppotelli B.M."/>
            <person name="Morelli I.S."/>
        </authorList>
    </citation>
    <scope>NUCLEOTIDE SEQUENCE [LARGE SCALE GENOMIC DNA]</scope>
    <source>
        <strain evidence="11">I</strain>
    </source>
</reference>
<feature type="transmembrane region" description="Helical" evidence="8">
    <location>
        <begin position="95"/>
        <end position="119"/>
    </location>
</feature>
<keyword evidence="4" id="KW-1003">Cell membrane</keyword>
<evidence type="ECO:0000256" key="7">
    <source>
        <dbReference type="ARBA" id="ARBA00023136"/>
    </source>
</evidence>
<dbReference type="InterPro" id="IPR000515">
    <property type="entry name" value="MetI-like"/>
</dbReference>
<dbReference type="AlphaFoldDB" id="A0A211ZHN2"/>
<dbReference type="Proteomes" id="UP000196655">
    <property type="component" value="Unassembled WGS sequence"/>
</dbReference>
<dbReference type="EMBL" id="NHON01000052">
    <property type="protein sequence ID" value="OWJ64694.1"/>
    <property type="molecule type" value="Genomic_DNA"/>
</dbReference>
<dbReference type="Pfam" id="PF00528">
    <property type="entry name" value="BPD_transp_1"/>
    <property type="match status" value="1"/>
</dbReference>
<evidence type="ECO:0000313" key="11">
    <source>
        <dbReference type="Proteomes" id="UP000196655"/>
    </source>
</evidence>
<evidence type="ECO:0000313" key="10">
    <source>
        <dbReference type="EMBL" id="OWJ64694.1"/>
    </source>
</evidence>